<keyword evidence="2" id="KW-1185">Reference proteome</keyword>
<dbReference type="EMBL" id="JARKIF010000019">
    <property type="protein sequence ID" value="KAJ7618535.1"/>
    <property type="molecule type" value="Genomic_DNA"/>
</dbReference>
<sequence>MQVKGTMNCFKFCMEDWDTGSSNMTSKKYITYDTNSNSRQFNGFSSFSRDSKVGISRCTRTSWTLATESAFTKQTKKQLDWISGPWEVMSYLQGHLRFVQTHYPHPWAGLQLAVGSVLCGSGGQSKSGLWQRLAVQANAQPISSTDKIIFKVSGVHRGLIGVEELVPSMRGSSCQNLLPIRNPYLKVAGIVKNKLVRPTSGKARDRWSFGAAQG</sequence>
<organism evidence="1 2">
    <name type="scientific">Roridomyces roridus</name>
    <dbReference type="NCBI Taxonomy" id="1738132"/>
    <lineage>
        <taxon>Eukaryota</taxon>
        <taxon>Fungi</taxon>
        <taxon>Dikarya</taxon>
        <taxon>Basidiomycota</taxon>
        <taxon>Agaricomycotina</taxon>
        <taxon>Agaricomycetes</taxon>
        <taxon>Agaricomycetidae</taxon>
        <taxon>Agaricales</taxon>
        <taxon>Marasmiineae</taxon>
        <taxon>Mycenaceae</taxon>
        <taxon>Roridomyces</taxon>
    </lineage>
</organism>
<dbReference type="Proteomes" id="UP001221142">
    <property type="component" value="Unassembled WGS sequence"/>
</dbReference>
<accession>A0AAD7BET2</accession>
<proteinExistence type="predicted"/>
<protein>
    <submittedName>
        <fullName evidence="1">Uncharacterized protein</fullName>
    </submittedName>
</protein>
<evidence type="ECO:0000313" key="2">
    <source>
        <dbReference type="Proteomes" id="UP001221142"/>
    </source>
</evidence>
<reference evidence="1" key="1">
    <citation type="submission" date="2023-03" db="EMBL/GenBank/DDBJ databases">
        <title>Massive genome expansion in bonnet fungi (Mycena s.s.) driven by repeated elements and novel gene families across ecological guilds.</title>
        <authorList>
            <consortium name="Lawrence Berkeley National Laboratory"/>
            <person name="Harder C.B."/>
            <person name="Miyauchi S."/>
            <person name="Viragh M."/>
            <person name="Kuo A."/>
            <person name="Thoen E."/>
            <person name="Andreopoulos B."/>
            <person name="Lu D."/>
            <person name="Skrede I."/>
            <person name="Drula E."/>
            <person name="Henrissat B."/>
            <person name="Morin E."/>
            <person name="Kohler A."/>
            <person name="Barry K."/>
            <person name="LaButti K."/>
            <person name="Morin E."/>
            <person name="Salamov A."/>
            <person name="Lipzen A."/>
            <person name="Mereny Z."/>
            <person name="Hegedus B."/>
            <person name="Baldrian P."/>
            <person name="Stursova M."/>
            <person name="Weitz H."/>
            <person name="Taylor A."/>
            <person name="Grigoriev I.V."/>
            <person name="Nagy L.G."/>
            <person name="Martin F."/>
            <person name="Kauserud H."/>
        </authorList>
    </citation>
    <scope>NUCLEOTIDE SEQUENCE</scope>
    <source>
        <strain evidence="1">9284</strain>
    </source>
</reference>
<gene>
    <name evidence="1" type="ORF">FB45DRAFT_1007325</name>
</gene>
<comment type="caution">
    <text evidence="1">The sequence shown here is derived from an EMBL/GenBank/DDBJ whole genome shotgun (WGS) entry which is preliminary data.</text>
</comment>
<name>A0AAD7BET2_9AGAR</name>
<dbReference type="AlphaFoldDB" id="A0AAD7BET2"/>
<evidence type="ECO:0000313" key="1">
    <source>
        <dbReference type="EMBL" id="KAJ7618535.1"/>
    </source>
</evidence>